<protein>
    <submittedName>
        <fullName evidence="2">Uncharacterized protein</fullName>
    </submittedName>
</protein>
<keyword evidence="1" id="KW-1133">Transmembrane helix</keyword>
<comment type="caution">
    <text evidence="2">The sequence shown here is derived from an EMBL/GenBank/DDBJ whole genome shotgun (WGS) entry which is preliminary data.</text>
</comment>
<evidence type="ECO:0000256" key="1">
    <source>
        <dbReference type="SAM" id="Phobius"/>
    </source>
</evidence>
<reference evidence="3" key="1">
    <citation type="submission" date="2017-09" db="EMBL/GenBank/DDBJ databases">
        <title>Depth-based differentiation of microbial function through sediment-hosted aquifers and enrichment of novel symbionts in the deep terrestrial subsurface.</title>
        <authorList>
            <person name="Probst A.J."/>
            <person name="Ladd B."/>
            <person name="Jarett J.K."/>
            <person name="Geller-Mcgrath D.E."/>
            <person name="Sieber C.M.K."/>
            <person name="Emerson J.B."/>
            <person name="Anantharaman K."/>
            <person name="Thomas B.C."/>
            <person name="Malmstrom R."/>
            <person name="Stieglmeier M."/>
            <person name="Klingl A."/>
            <person name="Woyke T."/>
            <person name="Ryan C.M."/>
            <person name="Banfield J.F."/>
        </authorList>
    </citation>
    <scope>NUCLEOTIDE SEQUENCE [LARGE SCALE GENOMIC DNA]</scope>
</reference>
<gene>
    <name evidence="2" type="ORF">COU08_02235</name>
</gene>
<keyword evidence="1" id="KW-0472">Membrane</keyword>
<dbReference type="AlphaFoldDB" id="A0A2M6WI71"/>
<accession>A0A2M6WI71</accession>
<name>A0A2M6WI71_9BACT</name>
<dbReference type="EMBL" id="PFBA01000020">
    <property type="protein sequence ID" value="PIT92475.1"/>
    <property type="molecule type" value="Genomic_DNA"/>
</dbReference>
<sequence length="88" mass="9813">MKDEINDYIAKAGSYIRTHPDTTGTTNAMIALTLSIQQVETRAKQLNKSIEKFNETSSNLSTRLVLWTKILAIATIVLAIATVSLWFQ</sequence>
<proteinExistence type="predicted"/>
<evidence type="ECO:0000313" key="2">
    <source>
        <dbReference type="EMBL" id="PIT92475.1"/>
    </source>
</evidence>
<feature type="transmembrane region" description="Helical" evidence="1">
    <location>
        <begin position="64"/>
        <end position="87"/>
    </location>
</feature>
<keyword evidence="1" id="KW-0812">Transmembrane</keyword>
<organism evidence="2 3">
    <name type="scientific">Candidatus Harrisonbacteria bacterium CG10_big_fil_rev_8_21_14_0_10_42_17</name>
    <dbReference type="NCBI Taxonomy" id="1974584"/>
    <lineage>
        <taxon>Bacteria</taxon>
        <taxon>Candidatus Harrisoniibacteriota</taxon>
    </lineage>
</organism>
<dbReference type="Proteomes" id="UP000228635">
    <property type="component" value="Unassembled WGS sequence"/>
</dbReference>
<evidence type="ECO:0000313" key="3">
    <source>
        <dbReference type="Proteomes" id="UP000228635"/>
    </source>
</evidence>